<proteinExistence type="predicted"/>
<evidence type="ECO:0000256" key="1">
    <source>
        <dbReference type="ARBA" id="ARBA00004651"/>
    </source>
</evidence>
<comment type="caution">
    <text evidence="7">The sequence shown here is derived from an EMBL/GenBank/DDBJ whole genome shotgun (WGS) entry which is preliminary data.</text>
</comment>
<evidence type="ECO:0000313" key="7">
    <source>
        <dbReference type="EMBL" id="KID55072.1"/>
    </source>
</evidence>
<dbReference type="InterPro" id="IPR001123">
    <property type="entry name" value="LeuE-type"/>
</dbReference>
<evidence type="ECO:0000256" key="3">
    <source>
        <dbReference type="ARBA" id="ARBA00022692"/>
    </source>
</evidence>
<feature type="transmembrane region" description="Helical" evidence="6">
    <location>
        <begin position="143"/>
        <end position="166"/>
    </location>
</feature>
<comment type="subcellular location">
    <subcellularLocation>
        <location evidence="1">Cell membrane</location>
        <topology evidence="1">Multi-pass membrane protein</topology>
    </subcellularLocation>
</comment>
<dbReference type="GO" id="GO:0033228">
    <property type="term" value="P:cysteine export across plasma membrane"/>
    <property type="evidence" value="ECO:0007669"/>
    <property type="project" value="TreeGrafter"/>
</dbReference>
<dbReference type="OrthoDB" id="9812084at2"/>
<dbReference type="RefSeq" id="WP_039611962.1">
    <property type="nucleotide sequence ID" value="NZ_JWIC01000010.1"/>
</dbReference>
<dbReference type="Proteomes" id="UP000031327">
    <property type="component" value="Unassembled WGS sequence"/>
</dbReference>
<evidence type="ECO:0000256" key="2">
    <source>
        <dbReference type="ARBA" id="ARBA00022475"/>
    </source>
</evidence>
<organism evidence="7 8">
    <name type="scientific">Pseudoalteromonas luteoviolacea</name>
    <dbReference type="NCBI Taxonomy" id="43657"/>
    <lineage>
        <taxon>Bacteria</taxon>
        <taxon>Pseudomonadati</taxon>
        <taxon>Pseudomonadota</taxon>
        <taxon>Gammaproteobacteria</taxon>
        <taxon>Alteromonadales</taxon>
        <taxon>Pseudoalteromonadaceae</taxon>
        <taxon>Pseudoalteromonas</taxon>
    </lineage>
</organism>
<feature type="transmembrane region" description="Helical" evidence="6">
    <location>
        <begin position="6"/>
        <end position="31"/>
    </location>
</feature>
<keyword evidence="3 6" id="KW-0812">Transmembrane</keyword>
<dbReference type="GO" id="GO:0015171">
    <property type="term" value="F:amino acid transmembrane transporter activity"/>
    <property type="evidence" value="ECO:0007669"/>
    <property type="project" value="TreeGrafter"/>
</dbReference>
<evidence type="ECO:0000256" key="5">
    <source>
        <dbReference type="ARBA" id="ARBA00023136"/>
    </source>
</evidence>
<dbReference type="EMBL" id="JWIC01000010">
    <property type="protein sequence ID" value="KID55072.1"/>
    <property type="molecule type" value="Genomic_DNA"/>
</dbReference>
<feature type="transmembrane region" description="Helical" evidence="6">
    <location>
        <begin position="77"/>
        <end position="96"/>
    </location>
</feature>
<keyword evidence="4 6" id="KW-1133">Transmembrane helix</keyword>
<dbReference type="GO" id="GO:0005886">
    <property type="term" value="C:plasma membrane"/>
    <property type="evidence" value="ECO:0007669"/>
    <property type="project" value="UniProtKB-SubCell"/>
</dbReference>
<dbReference type="PANTHER" id="PTHR30086:SF20">
    <property type="entry name" value="ARGININE EXPORTER PROTEIN ARGO-RELATED"/>
    <property type="match status" value="1"/>
</dbReference>
<sequence length="206" mass="22831">MPLVELFTLFPALVLFSFAASITPGPNNILLTYSGSQFGIKKTLPHIVGIRAGMTLIHVAMLMGLGHLVLANPQLHLTFKLLATGYIVYLAYKIAFSRTNSHKLQQQNQPLSFMQGALFQLINPKTMATLLSLTTALTLPGDYYWHSALLGILVFNVVALGSGLSWTYFGKVLSKKLQNQKHMRRFNYVMACLLLACLPLIHINTL</sequence>
<evidence type="ECO:0000256" key="6">
    <source>
        <dbReference type="SAM" id="Phobius"/>
    </source>
</evidence>
<feature type="transmembrane region" description="Helical" evidence="6">
    <location>
        <begin position="52"/>
        <end position="71"/>
    </location>
</feature>
<dbReference type="Pfam" id="PF01810">
    <property type="entry name" value="LysE"/>
    <property type="match status" value="1"/>
</dbReference>
<keyword evidence="2" id="KW-1003">Cell membrane</keyword>
<keyword evidence="5 6" id="KW-0472">Membrane</keyword>
<reference evidence="7 8" key="1">
    <citation type="submission" date="2014-12" db="EMBL/GenBank/DDBJ databases">
        <title>Draft Genome Sequence of Pseudoalteromonas luteoviolacea HI1.</title>
        <authorList>
            <person name="Asahina A.Y."/>
            <person name="Hadfield M.G."/>
        </authorList>
    </citation>
    <scope>NUCLEOTIDE SEQUENCE [LARGE SCALE GENOMIC DNA]</scope>
    <source>
        <strain evidence="7 8">HI1</strain>
    </source>
</reference>
<gene>
    <name evidence="7" type="ORF">JF50_24985</name>
</gene>
<accession>A0A0C1QIZ9</accession>
<dbReference type="AlphaFoldDB" id="A0A0C1QIZ9"/>
<feature type="transmembrane region" description="Helical" evidence="6">
    <location>
        <begin position="117"/>
        <end position="137"/>
    </location>
</feature>
<evidence type="ECO:0000256" key="4">
    <source>
        <dbReference type="ARBA" id="ARBA00022989"/>
    </source>
</evidence>
<dbReference type="PANTHER" id="PTHR30086">
    <property type="entry name" value="ARGININE EXPORTER PROTEIN ARGO"/>
    <property type="match status" value="1"/>
</dbReference>
<name>A0A0C1QIZ9_9GAMM</name>
<evidence type="ECO:0000313" key="8">
    <source>
        <dbReference type="Proteomes" id="UP000031327"/>
    </source>
</evidence>
<feature type="transmembrane region" description="Helical" evidence="6">
    <location>
        <begin position="186"/>
        <end position="203"/>
    </location>
</feature>
<protein>
    <submittedName>
        <fullName evidence="7">Lysine transporter LysE</fullName>
    </submittedName>
</protein>